<protein>
    <recommendedName>
        <fullName evidence="1">DNA (cytosine-5-)-methyltransferase</fullName>
        <ecNumber evidence="1">2.1.1.37</ecNumber>
    </recommendedName>
</protein>
<dbReference type="Pfam" id="PF00145">
    <property type="entry name" value="DNA_methylase"/>
    <property type="match status" value="1"/>
</dbReference>
<keyword evidence="4 6" id="KW-0949">S-adenosyl-L-methionine</keyword>
<dbReference type="InterPro" id="IPR050390">
    <property type="entry name" value="C5-Methyltransferase"/>
</dbReference>
<dbReference type="Proteomes" id="UP001519328">
    <property type="component" value="Unassembled WGS sequence"/>
</dbReference>
<evidence type="ECO:0000256" key="3">
    <source>
        <dbReference type="ARBA" id="ARBA00022679"/>
    </source>
</evidence>
<evidence type="ECO:0000256" key="5">
    <source>
        <dbReference type="ARBA" id="ARBA00022747"/>
    </source>
</evidence>
<dbReference type="PANTHER" id="PTHR10629:SF52">
    <property type="entry name" value="DNA (CYTOSINE-5)-METHYLTRANSFERASE 1"/>
    <property type="match status" value="1"/>
</dbReference>
<proteinExistence type="inferred from homology"/>
<dbReference type="EMBL" id="JAGGKK010000020">
    <property type="protein sequence ID" value="MBP1950264.1"/>
    <property type="molecule type" value="Genomic_DNA"/>
</dbReference>
<evidence type="ECO:0000313" key="7">
    <source>
        <dbReference type="EMBL" id="MBP1950264.1"/>
    </source>
</evidence>
<dbReference type="PROSITE" id="PS51679">
    <property type="entry name" value="SAM_MT_C5"/>
    <property type="match status" value="1"/>
</dbReference>
<keyword evidence="3 6" id="KW-0808">Transferase</keyword>
<evidence type="ECO:0000256" key="1">
    <source>
        <dbReference type="ARBA" id="ARBA00011975"/>
    </source>
</evidence>
<dbReference type="GO" id="GO:0003886">
    <property type="term" value="F:DNA (cytosine-5-)-methyltransferase activity"/>
    <property type="evidence" value="ECO:0007669"/>
    <property type="project" value="UniProtKB-EC"/>
</dbReference>
<evidence type="ECO:0000256" key="4">
    <source>
        <dbReference type="ARBA" id="ARBA00022691"/>
    </source>
</evidence>
<dbReference type="InterPro" id="IPR029063">
    <property type="entry name" value="SAM-dependent_MTases_sf"/>
</dbReference>
<feature type="active site" evidence="6">
    <location>
        <position position="85"/>
    </location>
</feature>
<dbReference type="EC" id="2.1.1.37" evidence="1"/>
<dbReference type="InterPro" id="IPR001525">
    <property type="entry name" value="C5_MeTfrase"/>
</dbReference>
<organism evidence="7 8">
    <name type="scientific">Virgibacillus litoralis</name>
    <dbReference type="NCBI Taxonomy" id="578221"/>
    <lineage>
        <taxon>Bacteria</taxon>
        <taxon>Bacillati</taxon>
        <taxon>Bacillota</taxon>
        <taxon>Bacilli</taxon>
        <taxon>Bacillales</taxon>
        <taxon>Bacillaceae</taxon>
        <taxon>Virgibacillus</taxon>
    </lineage>
</organism>
<keyword evidence="2 6" id="KW-0489">Methyltransferase</keyword>
<dbReference type="Gene3D" id="3.40.50.150">
    <property type="entry name" value="Vaccinia Virus protein VP39"/>
    <property type="match status" value="1"/>
</dbReference>
<dbReference type="RefSeq" id="WP_209481744.1">
    <property type="nucleotide sequence ID" value="NZ_JAGGKK010000020.1"/>
</dbReference>
<evidence type="ECO:0000313" key="8">
    <source>
        <dbReference type="Proteomes" id="UP001519328"/>
    </source>
</evidence>
<keyword evidence="5" id="KW-0680">Restriction system</keyword>
<accession>A0ABS4HI36</accession>
<reference evidence="7 8" key="1">
    <citation type="submission" date="2021-03" db="EMBL/GenBank/DDBJ databases">
        <title>Genomic Encyclopedia of Type Strains, Phase IV (KMG-IV): sequencing the most valuable type-strain genomes for metagenomic binning, comparative biology and taxonomic classification.</title>
        <authorList>
            <person name="Goeker M."/>
        </authorList>
    </citation>
    <scope>NUCLEOTIDE SEQUENCE [LARGE SCALE GENOMIC DNA]</scope>
    <source>
        <strain evidence="7 8">DSM 21085</strain>
    </source>
</reference>
<evidence type="ECO:0000256" key="2">
    <source>
        <dbReference type="ARBA" id="ARBA00022603"/>
    </source>
</evidence>
<sequence>MKRQLNIFREIIVDNFAGGGGASTGIELATGLNVDVAINHDPSAIAMHKANHPDTEHYCESVWDIDPREVVKGRKVGLCWLSPDCKHFSKAKGGKPVNKTIRGLAWIAHRWAATVRPRVIILENVEEFKTWGPLKDDKPDPERKGDTFKSFVRQFRDKGYEIDWKELKACDYGAPTTRKRLFLIARCDGEPITFPESTHAEPNDLNVQLGLKKSYRTAGEVIDWNIPAPSVYTRKIPLKENTMIRINRGLQKYVIESDRPYVINDKAFFIQHYYTHQGKETRASGLDEPIATIPTANRFGLVTAFLIKYYGQGIGQTLNEPLHTIPTKDRFGLVTVKGQDYRIADIGMRMLQPHELFKAQGFPNEYIIDRDYKGNKYPKTQQVARCGNSVPPPFAEALVRANLPKMCVNEYEYKTAVSN</sequence>
<comment type="caution">
    <text evidence="7">The sequence shown here is derived from an EMBL/GenBank/DDBJ whole genome shotgun (WGS) entry which is preliminary data.</text>
</comment>
<dbReference type="Gene3D" id="3.90.120.10">
    <property type="entry name" value="DNA Methylase, subunit A, domain 2"/>
    <property type="match status" value="1"/>
</dbReference>
<dbReference type="GO" id="GO:0032259">
    <property type="term" value="P:methylation"/>
    <property type="evidence" value="ECO:0007669"/>
    <property type="project" value="UniProtKB-KW"/>
</dbReference>
<dbReference type="PANTHER" id="PTHR10629">
    <property type="entry name" value="CYTOSINE-SPECIFIC METHYLTRANSFERASE"/>
    <property type="match status" value="1"/>
</dbReference>
<keyword evidence="8" id="KW-1185">Reference proteome</keyword>
<evidence type="ECO:0000256" key="6">
    <source>
        <dbReference type="PROSITE-ProRule" id="PRU01016"/>
    </source>
</evidence>
<gene>
    <name evidence="7" type="ORF">J2Z82_003221</name>
</gene>
<name>A0ABS4HI36_9BACI</name>
<dbReference type="PRINTS" id="PR00105">
    <property type="entry name" value="C5METTRFRASE"/>
</dbReference>
<comment type="similarity">
    <text evidence="6">Belongs to the class I-like SAM-binding methyltransferase superfamily. C5-methyltransferase family.</text>
</comment>
<dbReference type="SUPFAM" id="SSF53335">
    <property type="entry name" value="S-adenosyl-L-methionine-dependent methyltransferases"/>
    <property type="match status" value="1"/>
</dbReference>